<evidence type="ECO:0000313" key="8">
    <source>
        <dbReference type="EMBL" id="CDU19504.1"/>
    </source>
</evidence>
<proteinExistence type="inferred from homology"/>
<dbReference type="VEuPathDB" id="PlasmoDB:Py17XNL_001205197"/>
<evidence type="ECO:0000256" key="4">
    <source>
        <dbReference type="ARBA" id="ARBA00022741"/>
    </source>
</evidence>
<reference evidence="8" key="2">
    <citation type="submission" date="2014-05" db="EMBL/GenBank/DDBJ databases">
        <authorList>
            <person name="Aslett A.Martin."/>
            <person name="De Silva Nishadi"/>
        </authorList>
    </citation>
    <scope>NUCLEOTIDE SEQUENCE</scope>
    <source>
        <strain evidence="8">YM</strain>
    </source>
</reference>
<dbReference type="GO" id="GO:0005524">
    <property type="term" value="F:ATP binding"/>
    <property type="evidence" value="ECO:0007669"/>
    <property type="project" value="UniProtKB-KW"/>
</dbReference>
<name>A0A078KDX7_PLAYE</name>
<dbReference type="EC" id="2.7.1.35" evidence="2"/>
<protein>
    <recommendedName>
        <fullName evidence="2">pyridoxal kinase</fullName>
        <ecNumber evidence="2">2.7.1.35</ecNumber>
    </recommendedName>
</protein>
<reference evidence="10 11" key="1">
    <citation type="journal article" date="2014" name="BMC Biol.">
        <title>A comprehensive evaluation of rodent malaria parasite genomes and gene expression.</title>
        <authorList>
            <person name="Otto T.D."/>
            <person name="Bohme U."/>
            <person name="Jackson A.P."/>
            <person name="Hunt M."/>
            <person name="Franke-Fayard B."/>
            <person name="Hoeijmakers W.A."/>
            <person name="Religa A.A."/>
            <person name="Robertson L."/>
            <person name="Sanders M."/>
            <person name="Ogun S.A."/>
            <person name="Cunningham D."/>
            <person name="Erhart A."/>
            <person name="Billker O."/>
            <person name="Khan S.M."/>
            <person name="Stunnenberg H.G."/>
            <person name="Langhorne J."/>
            <person name="Holder A.A."/>
            <person name="Waters A.P."/>
            <person name="Newbold C.I."/>
            <person name="Pain A."/>
            <person name="Berriman M."/>
            <person name="Janse C.J."/>
        </authorList>
    </citation>
    <scope>NUCLEOTIDE SEQUENCE [LARGE SCALE GENOMIC DNA]</scope>
    <source>
        <strain evidence="9 10">17X</strain>
        <strain evidence="8 11">YM</strain>
    </source>
</reference>
<dbReference type="GO" id="GO:0009443">
    <property type="term" value="P:pyridoxal 5'-phosphate salvage"/>
    <property type="evidence" value="ECO:0007669"/>
    <property type="project" value="InterPro"/>
</dbReference>
<evidence type="ECO:0000256" key="3">
    <source>
        <dbReference type="ARBA" id="ARBA00022679"/>
    </source>
</evidence>
<dbReference type="RefSeq" id="XP_729425.1">
    <property type="nucleotide sequence ID" value="XM_724332.1"/>
</dbReference>
<sequence length="336" mass="38558">MVNVNKDNIVTIQSQVFDGFCGNNIASFVLRRRGHVPKILNTVQYYSKYKHCGMELNICDMKSILNEFILDVSNLYEDKNNLYFLTGFIKTKECVECAINTILELKNKRINKCINNNNATINNITNNNATINDNITNNNEEEYLIENIINMNFLWICDPVMGDDGKIYVNKDIVDVYKRYASNADILTPNQYELELLCDKKILNEKDVIDSLSALLNKGAKMVILTSVRYNFDNEHLFVYVSFFNKQNKMICFKYKIKKFDFYVCGTGDLFSSLLLSFIIKQGGSILKIVSQVLNIMHNVIENSIGSMELHIIENQDIIASDKVYGTLVNAEPVYI</sequence>
<comment type="similarity">
    <text evidence="1">Belongs to the pyridoxine kinase family.</text>
</comment>
<feature type="domain" description="Pyridoxamine kinase/Phosphomethylpyrimidine kinase" evidence="7">
    <location>
        <begin position="144"/>
        <end position="304"/>
    </location>
</feature>
<dbReference type="OMA" id="FLWICDP"/>
<organism evidence="8 11">
    <name type="scientific">Plasmodium yoelii</name>
    <dbReference type="NCBI Taxonomy" id="5861"/>
    <lineage>
        <taxon>Eukaryota</taxon>
        <taxon>Sar</taxon>
        <taxon>Alveolata</taxon>
        <taxon>Apicomplexa</taxon>
        <taxon>Aconoidasida</taxon>
        <taxon>Haemosporida</taxon>
        <taxon>Plasmodiidae</taxon>
        <taxon>Plasmodium</taxon>
        <taxon>Plasmodium (Vinckeia)</taxon>
    </lineage>
</organism>
<dbReference type="AlphaFoldDB" id="A0A078KDX7"/>
<evidence type="ECO:0000259" key="7">
    <source>
        <dbReference type="Pfam" id="PF08543"/>
    </source>
</evidence>
<keyword evidence="6" id="KW-0067">ATP-binding</keyword>
<evidence type="ECO:0000256" key="5">
    <source>
        <dbReference type="ARBA" id="ARBA00022777"/>
    </source>
</evidence>
<dbReference type="Proteomes" id="UP000072904">
    <property type="component" value="Chromosome 12"/>
</dbReference>
<dbReference type="CDD" id="cd01173">
    <property type="entry name" value="pyridoxal_pyridoxamine_kinase"/>
    <property type="match status" value="1"/>
</dbReference>
<dbReference type="GeneID" id="3806724"/>
<evidence type="ECO:0000256" key="6">
    <source>
        <dbReference type="ARBA" id="ARBA00022840"/>
    </source>
</evidence>
<keyword evidence="5 8" id="KW-0418">Kinase</keyword>
<evidence type="ECO:0000313" key="11">
    <source>
        <dbReference type="Proteomes" id="UP000072904"/>
    </source>
</evidence>
<dbReference type="EMBL" id="LK934640">
    <property type="protein sequence ID" value="CDU19504.1"/>
    <property type="molecule type" value="Genomic_DNA"/>
</dbReference>
<dbReference type="EMBL" id="LM993666">
    <property type="protein sequence ID" value="VTZ80140.1"/>
    <property type="molecule type" value="Genomic_DNA"/>
</dbReference>
<dbReference type="Proteomes" id="UP000072874">
    <property type="component" value="Chromosome 12"/>
</dbReference>
<dbReference type="InterPro" id="IPR013749">
    <property type="entry name" value="PM/HMP-P_kinase-1"/>
</dbReference>
<dbReference type="SUPFAM" id="SSF53613">
    <property type="entry name" value="Ribokinase-like"/>
    <property type="match status" value="1"/>
</dbReference>
<dbReference type="GO" id="GO:0008478">
    <property type="term" value="F:pyridoxal kinase activity"/>
    <property type="evidence" value="ECO:0007669"/>
    <property type="project" value="UniProtKB-EC"/>
</dbReference>
<dbReference type="Gene3D" id="3.40.1190.20">
    <property type="match status" value="1"/>
</dbReference>
<dbReference type="VEuPathDB" id="PlasmoDB:PY01633"/>
<accession>A0A078KDX7</accession>
<keyword evidence="3 8" id="KW-0808">Transferase</keyword>
<evidence type="ECO:0000313" key="10">
    <source>
        <dbReference type="Proteomes" id="UP000072874"/>
    </source>
</evidence>
<reference evidence="9" key="3">
    <citation type="submission" date="2014-05" db="EMBL/GenBank/DDBJ databases">
        <authorList>
            <person name="Aslett M.A."/>
            <person name="De Silva N."/>
        </authorList>
    </citation>
    <scope>NUCLEOTIDE SEQUENCE</scope>
    <source>
        <strain evidence="9">17X</strain>
    </source>
</reference>
<keyword evidence="4" id="KW-0547">Nucleotide-binding</keyword>
<dbReference type="KEGG" id="pyo:PY17X_1234200"/>
<gene>
    <name evidence="9" type="ORF">PY17X_1234200</name>
    <name evidence="8" type="ORF">PYYM_1233400</name>
</gene>
<evidence type="ECO:0000313" key="9">
    <source>
        <dbReference type="EMBL" id="VTZ80140.1"/>
    </source>
</evidence>
<dbReference type="VEuPathDB" id="PlasmoDB:PY17X_1234200"/>
<reference evidence="9" key="4">
    <citation type="submission" date="2019-05" db="EMBL/GenBank/DDBJ databases">
        <authorList>
            <consortium name="Pathogen Informatics"/>
        </authorList>
    </citation>
    <scope>NUCLEOTIDE SEQUENCE</scope>
    <source>
        <strain evidence="9">17X</strain>
    </source>
</reference>
<dbReference type="OrthoDB" id="3689at2759"/>
<evidence type="ECO:0000256" key="2">
    <source>
        <dbReference type="ARBA" id="ARBA00012104"/>
    </source>
</evidence>
<dbReference type="GO" id="GO:0005829">
    <property type="term" value="C:cytosol"/>
    <property type="evidence" value="ECO:0007669"/>
    <property type="project" value="TreeGrafter"/>
</dbReference>
<dbReference type="Pfam" id="PF08543">
    <property type="entry name" value="Phos_pyr_kin"/>
    <property type="match status" value="1"/>
</dbReference>
<dbReference type="InterPro" id="IPR004625">
    <property type="entry name" value="PyrdxlKinase"/>
</dbReference>
<dbReference type="InterPro" id="IPR029056">
    <property type="entry name" value="Ribokinase-like"/>
</dbReference>
<evidence type="ECO:0000256" key="1">
    <source>
        <dbReference type="ARBA" id="ARBA00008805"/>
    </source>
</evidence>
<dbReference type="VEuPathDB" id="PlasmoDB:PYYM_1233400"/>
<dbReference type="PANTHER" id="PTHR10534:SF2">
    <property type="entry name" value="PYRIDOXAL KINASE"/>
    <property type="match status" value="1"/>
</dbReference>
<dbReference type="PANTHER" id="PTHR10534">
    <property type="entry name" value="PYRIDOXAL KINASE"/>
    <property type="match status" value="1"/>
</dbReference>